<gene>
    <name evidence="10" type="ORF">Tsubulata_017448</name>
</gene>
<dbReference type="FunFam" id="1.10.10.60:FF:000324">
    <property type="entry name" value="Transcription factor MYB3R-2"/>
    <property type="match status" value="1"/>
</dbReference>
<evidence type="ECO:0000259" key="8">
    <source>
        <dbReference type="PROSITE" id="PS50090"/>
    </source>
</evidence>
<dbReference type="GO" id="GO:0005634">
    <property type="term" value="C:nucleus"/>
    <property type="evidence" value="ECO:0007669"/>
    <property type="project" value="UniProtKB-SubCell"/>
</dbReference>
<dbReference type="Gene3D" id="1.10.10.60">
    <property type="entry name" value="Homeodomain-like"/>
    <property type="match status" value="3"/>
</dbReference>
<proteinExistence type="predicted"/>
<dbReference type="SUPFAM" id="SSF46689">
    <property type="entry name" value="Homeodomain-like"/>
    <property type="match status" value="2"/>
</dbReference>
<feature type="domain" description="Myb-like" evidence="8">
    <location>
        <begin position="158"/>
        <end position="208"/>
    </location>
</feature>
<dbReference type="EMBL" id="JAKUCV010002348">
    <property type="protein sequence ID" value="KAJ4842978.1"/>
    <property type="molecule type" value="Genomic_DNA"/>
</dbReference>
<feature type="domain" description="HTH myb-type" evidence="9">
    <location>
        <begin position="106"/>
        <end position="161"/>
    </location>
</feature>
<feature type="compositionally biased region" description="Polar residues" evidence="7">
    <location>
        <begin position="235"/>
        <end position="250"/>
    </location>
</feature>
<dbReference type="GO" id="GO:0000981">
    <property type="term" value="F:DNA-binding transcription factor activity, RNA polymerase II-specific"/>
    <property type="evidence" value="ECO:0007669"/>
    <property type="project" value="TreeGrafter"/>
</dbReference>
<evidence type="ECO:0000256" key="1">
    <source>
        <dbReference type="ARBA" id="ARBA00004123"/>
    </source>
</evidence>
<dbReference type="InterPro" id="IPR009057">
    <property type="entry name" value="Homeodomain-like_sf"/>
</dbReference>
<feature type="domain" description="Myb-like" evidence="8">
    <location>
        <begin position="54"/>
        <end position="105"/>
    </location>
</feature>
<keyword evidence="5" id="KW-0804">Transcription</keyword>
<name>A0A9Q0G4D4_9ROSI</name>
<keyword evidence="4" id="KW-0238">DNA-binding</keyword>
<dbReference type="PROSITE" id="PS51294">
    <property type="entry name" value="HTH_MYB"/>
    <property type="match status" value="3"/>
</dbReference>
<evidence type="ECO:0000256" key="3">
    <source>
        <dbReference type="ARBA" id="ARBA00023015"/>
    </source>
</evidence>
<accession>A0A9Q0G4D4</accession>
<feature type="compositionally biased region" description="Basic and acidic residues" evidence="7">
    <location>
        <begin position="724"/>
        <end position="737"/>
    </location>
</feature>
<dbReference type="PROSITE" id="PS50090">
    <property type="entry name" value="MYB_LIKE"/>
    <property type="match status" value="3"/>
</dbReference>
<comment type="caution">
    <text evidence="10">The sequence shown here is derived from an EMBL/GenBank/DDBJ whole genome shotgun (WGS) entry which is preliminary data.</text>
</comment>
<feature type="region of interest" description="Disordered" evidence="7">
    <location>
        <begin position="232"/>
        <end position="256"/>
    </location>
</feature>
<dbReference type="PANTHER" id="PTHR45614">
    <property type="entry name" value="MYB PROTEIN-RELATED"/>
    <property type="match status" value="1"/>
</dbReference>
<dbReference type="FunFam" id="1.10.10.60:FF:000010">
    <property type="entry name" value="Transcriptional activator Myb isoform A"/>
    <property type="match status" value="1"/>
</dbReference>
<dbReference type="Proteomes" id="UP001141552">
    <property type="component" value="Unassembled WGS sequence"/>
</dbReference>
<feature type="region of interest" description="Disordered" evidence="7">
    <location>
        <begin position="991"/>
        <end position="1014"/>
    </location>
</feature>
<feature type="region of interest" description="Disordered" evidence="7">
    <location>
        <begin position="710"/>
        <end position="799"/>
    </location>
</feature>
<dbReference type="AlphaFoldDB" id="A0A9Q0G4D4"/>
<evidence type="ECO:0000313" key="11">
    <source>
        <dbReference type="Proteomes" id="UP001141552"/>
    </source>
</evidence>
<evidence type="ECO:0000256" key="2">
    <source>
        <dbReference type="ARBA" id="ARBA00022737"/>
    </source>
</evidence>
<comment type="subcellular location">
    <subcellularLocation>
        <location evidence="1">Nucleus</location>
    </subcellularLocation>
</comment>
<dbReference type="SMART" id="SM00717">
    <property type="entry name" value="SANT"/>
    <property type="match status" value="3"/>
</dbReference>
<evidence type="ECO:0000256" key="5">
    <source>
        <dbReference type="ARBA" id="ARBA00023163"/>
    </source>
</evidence>
<feature type="compositionally biased region" description="Basic and acidic residues" evidence="7">
    <location>
        <begin position="744"/>
        <end position="762"/>
    </location>
</feature>
<dbReference type="FunFam" id="1.10.10.60:FF:000016">
    <property type="entry name" value="Transcriptional activator Myb isoform A"/>
    <property type="match status" value="1"/>
</dbReference>
<sequence length="1062" mass="116749">MRAIILAEWGLGYADLLSYQRTMESDRSISAPADGLADGAQRARLLHGRTVGPARRSTKGQWTAEEDETLCKAVQRFKGKNWKKIAECFKDRTDVQCLHRWQKVLNPELVKGPWSKEEDEKIIELVNKYGPKKWSTIAQQLPGRIGKQCRERWHNHLNPSINKEAWTQQEELALIRAHQIYGNRWAELTKFLPGRTDNAIKNHWNSSVKKKLDTYLASGLLEQFQSLPLVDHQNQHQPSSSLRMQSSGDDNGTKCAREAEEISECSQDTVAGCSQSASDFGNYVLHTREEFQLTEESALQKEQSSSPTPGTEQYYIPHMPCEGGHSSDFLPENVSSNLVTSVARDYQFSLQELNISSLELEQELSGLQSHCIASEGLGLVNIAFPTSAGFNAPTMANMGASYAKPDHILISDDECCRILFTEAMNSGYFPSGDLIKGPNATDLHGGAESLLHQPSNIPVSETDRTLASRLGYPSSFGTIATSGCQSSPSASILTYNREPAQSMGASFGTKEEEFINIATDGFMYASCAATSPCHDGEENTDLQDQPYVNESSRLVPVNSFTSGSDAIQSCPVNGKPAVKQEEKDAGALCYEPPRFPSLDIPFLSCDLIQPGGDMLQEYSPLGIRQLMMSSMNCITPFRLWDSPSRDGSPDAVLKSAAKSFTGTPSILKKRNRDLLSPLSEKRNDKKLEIDMQSSLSKEFSRLDFMVNESETHKSALQSPSAIEKPNHTSPSEDKENMDPALEGGQEKRSVMSHNKTEEKDLDGGISEDNANQGRVGSDFKSKIPPDVSEQPAQRPSGVLHDEDKRDALLFSPDQVGFKSDRAFGPSARTPRNLYRKILGTLSDQALAEASLGNSCIAVSSPTVYRKNDNHSITGTSVPSVPSSAHKERLADNTGNDAAVENFGILGETPFKRSIESPSAWKSPWFMNSFLPGPRIDTEISIEDIGYLMSPAERSYDALALMKQLSEHTASAYADALEVLGNETPETLLKGRRSSNQNVDQENNNEPNNPPENRSHLALNVATECRTLDFSECETPGKRTNNGKSPAATICSSPSSYLLKGCR</sequence>
<reference evidence="10" key="1">
    <citation type="submission" date="2022-02" db="EMBL/GenBank/DDBJ databases">
        <authorList>
            <person name="Henning P.M."/>
            <person name="McCubbin A.G."/>
            <person name="Shore J.S."/>
        </authorList>
    </citation>
    <scope>NUCLEOTIDE SEQUENCE</scope>
    <source>
        <strain evidence="10">F60SS</strain>
        <tissue evidence="10">Leaves</tissue>
    </source>
</reference>
<evidence type="ECO:0000259" key="9">
    <source>
        <dbReference type="PROSITE" id="PS51294"/>
    </source>
</evidence>
<protein>
    <submittedName>
        <fullName evidence="10">Uncharacterized protein</fullName>
    </submittedName>
</protein>
<dbReference type="CDD" id="cd00167">
    <property type="entry name" value="SANT"/>
    <property type="match status" value="3"/>
</dbReference>
<feature type="domain" description="HTH myb-type" evidence="9">
    <location>
        <begin position="162"/>
        <end position="212"/>
    </location>
</feature>
<dbReference type="InterPro" id="IPR017930">
    <property type="entry name" value="Myb_dom"/>
</dbReference>
<evidence type="ECO:0000256" key="6">
    <source>
        <dbReference type="ARBA" id="ARBA00023242"/>
    </source>
</evidence>
<evidence type="ECO:0000256" key="4">
    <source>
        <dbReference type="ARBA" id="ARBA00023125"/>
    </source>
</evidence>
<dbReference type="PANTHER" id="PTHR45614:SF266">
    <property type="entry name" value="TRANSCRIPTION FACTOR MYB3R-4"/>
    <property type="match status" value="1"/>
</dbReference>
<evidence type="ECO:0000256" key="7">
    <source>
        <dbReference type="SAM" id="MobiDB-lite"/>
    </source>
</evidence>
<evidence type="ECO:0000313" key="10">
    <source>
        <dbReference type="EMBL" id="KAJ4842978.1"/>
    </source>
</evidence>
<keyword evidence="2" id="KW-0677">Repeat</keyword>
<dbReference type="GO" id="GO:0000978">
    <property type="term" value="F:RNA polymerase II cis-regulatory region sequence-specific DNA binding"/>
    <property type="evidence" value="ECO:0007669"/>
    <property type="project" value="TreeGrafter"/>
</dbReference>
<organism evidence="10 11">
    <name type="scientific">Turnera subulata</name>
    <dbReference type="NCBI Taxonomy" id="218843"/>
    <lineage>
        <taxon>Eukaryota</taxon>
        <taxon>Viridiplantae</taxon>
        <taxon>Streptophyta</taxon>
        <taxon>Embryophyta</taxon>
        <taxon>Tracheophyta</taxon>
        <taxon>Spermatophyta</taxon>
        <taxon>Magnoliopsida</taxon>
        <taxon>eudicotyledons</taxon>
        <taxon>Gunneridae</taxon>
        <taxon>Pentapetalae</taxon>
        <taxon>rosids</taxon>
        <taxon>fabids</taxon>
        <taxon>Malpighiales</taxon>
        <taxon>Passifloraceae</taxon>
        <taxon>Turnera</taxon>
    </lineage>
</organism>
<reference evidence="10" key="2">
    <citation type="journal article" date="2023" name="Plants (Basel)">
        <title>Annotation of the Turnera subulata (Passifloraceae) Draft Genome Reveals the S-Locus Evolved after the Divergence of Turneroideae from Passifloroideae in a Stepwise Manner.</title>
        <authorList>
            <person name="Henning P.M."/>
            <person name="Roalson E.H."/>
            <person name="Mir W."/>
            <person name="McCubbin A.G."/>
            <person name="Shore J.S."/>
        </authorList>
    </citation>
    <scope>NUCLEOTIDE SEQUENCE</scope>
    <source>
        <strain evidence="10">F60SS</strain>
    </source>
</reference>
<dbReference type="Pfam" id="PF00249">
    <property type="entry name" value="Myb_DNA-binding"/>
    <property type="match status" value="3"/>
</dbReference>
<dbReference type="InterPro" id="IPR050560">
    <property type="entry name" value="MYB_TF"/>
</dbReference>
<feature type="domain" description="Myb-like" evidence="8">
    <location>
        <begin position="106"/>
        <end position="157"/>
    </location>
</feature>
<dbReference type="OrthoDB" id="2143914at2759"/>
<feature type="domain" description="HTH myb-type" evidence="9">
    <location>
        <begin position="59"/>
        <end position="105"/>
    </location>
</feature>
<keyword evidence="3" id="KW-0805">Transcription regulation</keyword>
<dbReference type="InterPro" id="IPR001005">
    <property type="entry name" value="SANT/Myb"/>
</dbReference>
<keyword evidence="11" id="KW-1185">Reference proteome</keyword>
<keyword evidence="6" id="KW-0539">Nucleus</keyword>